<reference evidence="2 3" key="1">
    <citation type="submission" date="2024-01" db="EMBL/GenBank/DDBJ databases">
        <title>The complete chloroplast genome sequence of Lithospermum erythrorhizon: insights into the phylogenetic relationship among Boraginaceae species and the maternal lineages of purple gromwells.</title>
        <authorList>
            <person name="Okada T."/>
            <person name="Watanabe K."/>
        </authorList>
    </citation>
    <scope>NUCLEOTIDE SEQUENCE [LARGE SCALE GENOMIC DNA]</scope>
</reference>
<proteinExistence type="predicted"/>
<protein>
    <submittedName>
        <fullName evidence="2">Uncharacterized protein</fullName>
    </submittedName>
</protein>
<evidence type="ECO:0000313" key="3">
    <source>
        <dbReference type="Proteomes" id="UP001454036"/>
    </source>
</evidence>
<evidence type="ECO:0000256" key="1">
    <source>
        <dbReference type="SAM" id="MobiDB-lite"/>
    </source>
</evidence>
<keyword evidence="3" id="KW-1185">Reference proteome</keyword>
<feature type="region of interest" description="Disordered" evidence="1">
    <location>
        <begin position="1"/>
        <end position="23"/>
    </location>
</feature>
<name>A0AAV3P473_LITER</name>
<gene>
    <name evidence="2" type="ORF">LIER_36061</name>
</gene>
<organism evidence="2 3">
    <name type="scientific">Lithospermum erythrorhizon</name>
    <name type="common">Purple gromwell</name>
    <name type="synonym">Lithospermum officinale var. erythrorhizon</name>
    <dbReference type="NCBI Taxonomy" id="34254"/>
    <lineage>
        <taxon>Eukaryota</taxon>
        <taxon>Viridiplantae</taxon>
        <taxon>Streptophyta</taxon>
        <taxon>Embryophyta</taxon>
        <taxon>Tracheophyta</taxon>
        <taxon>Spermatophyta</taxon>
        <taxon>Magnoliopsida</taxon>
        <taxon>eudicotyledons</taxon>
        <taxon>Gunneridae</taxon>
        <taxon>Pentapetalae</taxon>
        <taxon>asterids</taxon>
        <taxon>lamiids</taxon>
        <taxon>Boraginales</taxon>
        <taxon>Boraginaceae</taxon>
        <taxon>Boraginoideae</taxon>
        <taxon>Lithospermeae</taxon>
        <taxon>Lithospermum</taxon>
    </lineage>
</organism>
<feature type="compositionally biased region" description="Polar residues" evidence="1">
    <location>
        <begin position="1"/>
        <end position="12"/>
    </location>
</feature>
<feature type="compositionally biased region" description="Low complexity" evidence="1">
    <location>
        <begin position="13"/>
        <end position="23"/>
    </location>
</feature>
<dbReference type="EMBL" id="BAABME010016228">
    <property type="protein sequence ID" value="GAA0145040.1"/>
    <property type="molecule type" value="Genomic_DNA"/>
</dbReference>
<dbReference type="AlphaFoldDB" id="A0AAV3P473"/>
<dbReference type="Proteomes" id="UP001454036">
    <property type="component" value="Unassembled WGS sequence"/>
</dbReference>
<comment type="caution">
    <text evidence="2">The sequence shown here is derived from an EMBL/GenBank/DDBJ whole genome shotgun (WGS) entry which is preliminary data.</text>
</comment>
<evidence type="ECO:0000313" key="2">
    <source>
        <dbReference type="EMBL" id="GAA0145040.1"/>
    </source>
</evidence>
<sequence>MPQPTQPSYLAPSSSLTETSTSNSCKVVRQQHVWQEIKNKRSDVVKEVGKVKDIVVQNKFQSLKEHNRDMQITNAMEGSENAILDRDKGQAVIFVGESSEICVSVNKTKRLVEAVKSQGLDYGQDLCEKLKSEGLLAEASQGGIIVAKADLLGGKHGGKVAIDEV</sequence>
<accession>A0AAV3P473</accession>